<sequence>MRRRPWLCRALGLGLGEFLGLCMAAAMGMIGTDWGYRRVPPRLSATTVYGDHFISIKDLLSMNCISALPLIHGLLSWARPNW</sequence>
<evidence type="ECO:0000313" key="3">
    <source>
        <dbReference type="EMBL" id="KUM51351.1"/>
    </source>
</evidence>
<keyword evidence="1" id="KW-0812">Transmembrane</keyword>
<keyword evidence="1" id="KW-1133">Transmembrane helix</keyword>
<accession>A0A117NHM6</accession>
<dbReference type="AlphaFoldDB" id="A0A117NHM6"/>
<name>A0A117NHM6_PICGL</name>
<feature type="transmembrane region" description="Helical" evidence="1">
    <location>
        <begin position="59"/>
        <end position="78"/>
    </location>
</feature>
<dbReference type="EMBL" id="LKAM01000005">
    <property type="protein sequence ID" value="KUM48635.1"/>
    <property type="molecule type" value="Genomic_DNA"/>
</dbReference>
<proteinExistence type="predicted"/>
<feature type="transmembrane region" description="Helical" evidence="1">
    <location>
        <begin position="7"/>
        <end position="30"/>
    </location>
</feature>
<organism evidence="2">
    <name type="scientific">Picea glauca</name>
    <name type="common">White spruce</name>
    <name type="synonym">Pinus glauca</name>
    <dbReference type="NCBI Taxonomy" id="3330"/>
    <lineage>
        <taxon>Eukaryota</taxon>
        <taxon>Viridiplantae</taxon>
        <taxon>Streptophyta</taxon>
        <taxon>Embryophyta</taxon>
        <taxon>Tracheophyta</taxon>
        <taxon>Spermatophyta</taxon>
        <taxon>Pinopsida</taxon>
        <taxon>Pinidae</taxon>
        <taxon>Conifers I</taxon>
        <taxon>Pinales</taxon>
        <taxon>Pinaceae</taxon>
        <taxon>Picea</taxon>
    </lineage>
</organism>
<reference evidence="2" key="1">
    <citation type="journal article" date="2015" name="Genome Biol. Evol.">
        <title>Organellar Genomes of White Spruce (Picea glauca): Assembly and Annotation.</title>
        <authorList>
            <person name="Jackman S.D."/>
            <person name="Warren R.L."/>
            <person name="Gibb E.A."/>
            <person name="Vandervalk B.P."/>
            <person name="Mohamadi H."/>
            <person name="Chu J."/>
            <person name="Raymond A."/>
            <person name="Pleasance S."/>
            <person name="Coope R."/>
            <person name="Wildung M.R."/>
            <person name="Ritland C.E."/>
            <person name="Bousquet J."/>
            <person name="Jones S.J."/>
            <person name="Bohlmann J."/>
            <person name="Birol I."/>
        </authorList>
    </citation>
    <scope>NUCLEOTIDE SEQUENCE [LARGE SCALE GENOMIC DNA]</scope>
    <source>
        <tissue evidence="2">Flushing bud</tissue>
    </source>
</reference>
<evidence type="ECO:0000256" key="1">
    <source>
        <dbReference type="SAM" id="Phobius"/>
    </source>
</evidence>
<keyword evidence="2" id="KW-0496">Mitochondrion</keyword>
<comment type="caution">
    <text evidence="2">The sequence shown here is derived from an EMBL/GenBank/DDBJ whole genome shotgun (WGS) entry which is preliminary data.</text>
</comment>
<keyword evidence="1" id="KW-0472">Membrane</keyword>
<dbReference type="EMBL" id="LKAM01000001">
    <property type="protein sequence ID" value="KUM51351.1"/>
    <property type="molecule type" value="Genomic_DNA"/>
</dbReference>
<gene>
    <name evidence="3" type="ORF">ABT39_MTgene1198</name>
    <name evidence="2" type="ORF">ABT39_MTgene4650</name>
</gene>
<protein>
    <submittedName>
        <fullName evidence="2">Uncharacterized protein</fullName>
    </submittedName>
</protein>
<geneLocation type="mitochondrion" evidence="2"/>
<evidence type="ECO:0000313" key="2">
    <source>
        <dbReference type="EMBL" id="KUM48635.1"/>
    </source>
</evidence>